<dbReference type="eggNOG" id="COG3764">
    <property type="taxonomic scope" value="Bacteria"/>
</dbReference>
<dbReference type="KEGG" id="bhan:CGC63_15090"/>
<dbReference type="Pfam" id="PF04203">
    <property type="entry name" value="Sortase"/>
    <property type="match status" value="1"/>
</dbReference>
<keyword evidence="3" id="KW-0472">Membrane</keyword>
<keyword evidence="3" id="KW-0812">Transmembrane</keyword>
<keyword evidence="3" id="KW-1133">Transmembrane helix</keyword>
<dbReference type="GO" id="GO:0016787">
    <property type="term" value="F:hydrolase activity"/>
    <property type="evidence" value="ECO:0007669"/>
    <property type="project" value="UniProtKB-KW"/>
</dbReference>
<feature type="transmembrane region" description="Helical" evidence="3">
    <location>
        <begin position="250"/>
        <end position="271"/>
    </location>
</feature>
<name>C9L955_BLAHA</name>
<dbReference type="STRING" id="537007.BLAHAN_05937"/>
<dbReference type="AlphaFoldDB" id="C9L955"/>
<dbReference type="InterPro" id="IPR042002">
    <property type="entry name" value="Sortase_C"/>
</dbReference>
<feature type="active site" description="Proton donor/acceptor" evidence="2">
    <location>
        <position position="150"/>
    </location>
</feature>
<proteinExistence type="predicted"/>
<keyword evidence="1" id="KW-0378">Hydrolase</keyword>
<dbReference type="NCBIfam" id="NF033745">
    <property type="entry name" value="class_C_sortase"/>
    <property type="match status" value="1"/>
</dbReference>
<dbReference type="InterPro" id="IPR023365">
    <property type="entry name" value="Sortase_dom-sf"/>
</dbReference>
<dbReference type="HOGENOM" id="CLU_045680_1_1_9"/>
<evidence type="ECO:0000256" key="2">
    <source>
        <dbReference type="PIRSR" id="PIRSR605754-1"/>
    </source>
</evidence>
<dbReference type="EMBL" id="ABYU02000027">
    <property type="protein sequence ID" value="EEX21201.1"/>
    <property type="molecule type" value="Genomic_DNA"/>
</dbReference>
<dbReference type="NCBIfam" id="TIGR01076">
    <property type="entry name" value="sortase_fam"/>
    <property type="match status" value="1"/>
</dbReference>
<gene>
    <name evidence="4" type="ORF">BLAHAN_05937</name>
</gene>
<accession>C9L955</accession>
<comment type="caution">
    <text evidence="4">The sequence shown here is derived from an EMBL/GenBank/DDBJ whole genome shotgun (WGS) entry which is preliminary data.</text>
</comment>
<dbReference type="SUPFAM" id="SSF63817">
    <property type="entry name" value="Sortase"/>
    <property type="match status" value="1"/>
</dbReference>
<evidence type="ECO:0000313" key="5">
    <source>
        <dbReference type="Proteomes" id="UP000003755"/>
    </source>
</evidence>
<feature type="active site" description="Acyl-thioester intermediate" evidence="2">
    <location>
        <position position="212"/>
    </location>
</feature>
<feature type="transmembrane region" description="Helical" evidence="3">
    <location>
        <begin position="7"/>
        <end position="26"/>
    </location>
</feature>
<sequence length="280" mass="31581">MKEIFRKAIRFIGYLIGFGIILYPAVSDMVNQRNSTIAITNYDKTVQGITEEEEQRLIAEANAYNARMSGAAEVFDPFSEADQEKNKEYERILNLDGNGMMAYLEIPKLGVHMPVYHGVSEAVLQVGAGHVANTSFPVGGSDTHAVITGHRGLPSAKLFTELDKLVVGNIFYIKVVNEVMAYQVDQILTVEPHQTEDLKIVEGMDYVTLVTCTPYAVNTHRLLVRGKRIPYSEAVELEERVQDKVVLSTYTKAVIVGIFVLFFIWILKIIIRRLMRKHEK</sequence>
<evidence type="ECO:0000313" key="4">
    <source>
        <dbReference type="EMBL" id="EEX21201.1"/>
    </source>
</evidence>
<organism evidence="4 5">
    <name type="scientific">Blautia hansenii DSM 20583</name>
    <dbReference type="NCBI Taxonomy" id="537007"/>
    <lineage>
        <taxon>Bacteria</taxon>
        <taxon>Bacillati</taxon>
        <taxon>Bacillota</taxon>
        <taxon>Clostridia</taxon>
        <taxon>Lachnospirales</taxon>
        <taxon>Lachnospiraceae</taxon>
        <taxon>Blautia</taxon>
    </lineage>
</organism>
<protein>
    <submittedName>
        <fullName evidence="4">Sortase family protein</fullName>
    </submittedName>
</protein>
<dbReference type="MEROPS" id="C60.007"/>
<dbReference type="Gene3D" id="2.40.260.10">
    <property type="entry name" value="Sortase"/>
    <property type="match status" value="1"/>
</dbReference>
<dbReference type="InterPro" id="IPR005754">
    <property type="entry name" value="Sortase"/>
</dbReference>
<dbReference type="RefSeq" id="WP_003021903.1">
    <property type="nucleotide sequence ID" value="NZ_CP022413.2"/>
</dbReference>
<keyword evidence="5" id="KW-1185">Reference proteome</keyword>
<reference evidence="4" key="1">
    <citation type="submission" date="2009-09" db="EMBL/GenBank/DDBJ databases">
        <authorList>
            <person name="Weinstock G."/>
            <person name="Sodergren E."/>
            <person name="Clifton S."/>
            <person name="Fulton L."/>
            <person name="Fulton B."/>
            <person name="Courtney L."/>
            <person name="Fronick C."/>
            <person name="Harrison M."/>
            <person name="Strong C."/>
            <person name="Farmer C."/>
            <person name="Delahaunty K."/>
            <person name="Markovic C."/>
            <person name="Hall O."/>
            <person name="Minx P."/>
            <person name="Tomlinson C."/>
            <person name="Mitreva M."/>
            <person name="Nelson J."/>
            <person name="Hou S."/>
            <person name="Wollam A."/>
            <person name="Pepin K.H."/>
            <person name="Johnson M."/>
            <person name="Bhonagiri V."/>
            <person name="Nash W.E."/>
            <person name="Warren W."/>
            <person name="Chinwalla A."/>
            <person name="Mardis E.R."/>
            <person name="Wilson R.K."/>
        </authorList>
    </citation>
    <scope>NUCLEOTIDE SEQUENCE [LARGE SCALE GENOMIC DNA]</scope>
    <source>
        <strain evidence="4">DSM 20583</strain>
    </source>
</reference>
<evidence type="ECO:0000256" key="1">
    <source>
        <dbReference type="ARBA" id="ARBA00022801"/>
    </source>
</evidence>
<evidence type="ECO:0000256" key="3">
    <source>
        <dbReference type="SAM" id="Phobius"/>
    </source>
</evidence>
<dbReference type="Proteomes" id="UP000003755">
    <property type="component" value="Unassembled WGS sequence"/>
</dbReference>
<dbReference type="CDD" id="cd05827">
    <property type="entry name" value="Sortase_C"/>
    <property type="match status" value="1"/>
</dbReference>